<protein>
    <submittedName>
        <fullName evidence="1">Uncharacterized protein</fullName>
    </submittedName>
</protein>
<accession>A0A0H3ZW50</accession>
<reference evidence="1" key="1">
    <citation type="journal article" date="2015" name="MBio">
        <title>Eco-Evolutionary Dynamics of Episomes among Ecologically Cohesive Bacterial Populations.</title>
        <authorList>
            <person name="Xue H."/>
            <person name="Cordero O.X."/>
            <person name="Camas F.M."/>
            <person name="Trimble W."/>
            <person name="Meyer F."/>
            <person name="Guglielmini J."/>
            <person name="Rocha E.P."/>
            <person name="Polz M.F."/>
        </authorList>
    </citation>
    <scope>NUCLEOTIDE SEQUENCE</scope>
    <source>
        <strain evidence="1">FF_375</strain>
    </source>
</reference>
<organism evidence="1">
    <name type="scientific">Vibrio tasmaniensis</name>
    <dbReference type="NCBI Taxonomy" id="212663"/>
    <lineage>
        <taxon>Bacteria</taxon>
        <taxon>Pseudomonadati</taxon>
        <taxon>Pseudomonadota</taxon>
        <taxon>Gammaproteobacteria</taxon>
        <taxon>Vibrionales</taxon>
        <taxon>Vibrionaceae</taxon>
        <taxon>Vibrio</taxon>
    </lineage>
</organism>
<evidence type="ECO:0000313" key="1">
    <source>
        <dbReference type="EMBL" id="AKN37721.1"/>
    </source>
</evidence>
<dbReference type="Gene3D" id="1.10.10.10">
    <property type="entry name" value="Winged helix-like DNA-binding domain superfamily/Winged helix DNA-binding domain"/>
    <property type="match status" value="1"/>
</dbReference>
<dbReference type="InterPro" id="IPR017162">
    <property type="entry name" value="UCP037266"/>
</dbReference>
<dbReference type="EMBL" id="KP795547">
    <property type="protein sequence ID" value="AKN37721.1"/>
    <property type="molecule type" value="Genomic_DNA"/>
</dbReference>
<dbReference type="Pfam" id="PF09904">
    <property type="entry name" value="HTH_43"/>
    <property type="match status" value="1"/>
</dbReference>
<name>A0A0H3ZW50_9VIBR</name>
<dbReference type="InterPro" id="IPR036388">
    <property type="entry name" value="WH-like_DNA-bd_sf"/>
</dbReference>
<sequence length="233" mass="26889">MTEKPSKTQTSFLRRLLVAYLIDSGKSTVPDIMEVTGMPRRTAQDTIKALSELDIEVEHYSRGKYRINNWGAINRNWVKNNTKHACDVLMYPHYENSEISEMSYEQVVHDQSLYCASQSLELALKISALSRQSSSDERTRKAKQLVKEKSRNESRIAALRYMYRTVGREDLEKLMFELTDLAIEERSTALSDPEGWKSALKLVGQSYEEVPYIAPQKELNQWRVKFLSAIQGQ</sequence>
<proteinExistence type="predicted"/>
<dbReference type="AlphaFoldDB" id="A0A0H3ZW50"/>